<dbReference type="SMART" id="SM00530">
    <property type="entry name" value="HTH_XRE"/>
    <property type="match status" value="1"/>
</dbReference>
<dbReference type="CDD" id="cd00093">
    <property type="entry name" value="HTH_XRE"/>
    <property type="match status" value="1"/>
</dbReference>
<dbReference type="PROSITE" id="PS50943">
    <property type="entry name" value="HTH_CROC1"/>
    <property type="match status" value="1"/>
</dbReference>
<evidence type="ECO:0000259" key="1">
    <source>
        <dbReference type="PROSITE" id="PS50943"/>
    </source>
</evidence>
<dbReference type="EMBL" id="JBHRST010000026">
    <property type="protein sequence ID" value="MFC3099273.1"/>
    <property type="molecule type" value="Genomic_DNA"/>
</dbReference>
<dbReference type="RefSeq" id="WP_336927640.1">
    <property type="nucleotide sequence ID" value="NZ_JBANRO010000019.1"/>
</dbReference>
<comment type="caution">
    <text evidence="2">The sequence shown here is derived from an EMBL/GenBank/DDBJ whole genome shotgun (WGS) entry which is preliminary data.</text>
</comment>
<dbReference type="SUPFAM" id="SSF47413">
    <property type="entry name" value="lambda repressor-like DNA-binding domains"/>
    <property type="match status" value="1"/>
</dbReference>
<keyword evidence="3" id="KW-1185">Reference proteome</keyword>
<evidence type="ECO:0000313" key="3">
    <source>
        <dbReference type="Proteomes" id="UP001595456"/>
    </source>
</evidence>
<protein>
    <submittedName>
        <fullName evidence="2">Helix-turn-helix domain-containing protein</fullName>
    </submittedName>
</protein>
<name>A0ABV7E9K9_9SPHN</name>
<gene>
    <name evidence="2" type="ORF">ACFODU_15855</name>
</gene>
<dbReference type="Pfam" id="PF01381">
    <property type="entry name" value="HTH_3"/>
    <property type="match status" value="1"/>
</dbReference>
<accession>A0ABV7E9K9</accession>
<evidence type="ECO:0000313" key="2">
    <source>
        <dbReference type="EMBL" id="MFC3099273.1"/>
    </source>
</evidence>
<organism evidence="2 3">
    <name type="scientific">Alteraurantiacibacter palmitatis</name>
    <dbReference type="NCBI Taxonomy" id="2054628"/>
    <lineage>
        <taxon>Bacteria</taxon>
        <taxon>Pseudomonadati</taxon>
        <taxon>Pseudomonadota</taxon>
        <taxon>Alphaproteobacteria</taxon>
        <taxon>Sphingomonadales</taxon>
        <taxon>Erythrobacteraceae</taxon>
        <taxon>Alteraurantiacibacter</taxon>
    </lineage>
</organism>
<dbReference type="InterPro" id="IPR001387">
    <property type="entry name" value="Cro/C1-type_HTH"/>
</dbReference>
<sequence length="158" mass="17609">MVADLPYFARGTRMCGRSLRQCVLDPGTPRNYADPHRSVILRVGPSHDEPMTTDGTSFGRQISKARKAMALSQKELAARIMKEEDGTAISPQYLNDIEHDRRSPTSDHLIRQFAEVLNIDEGVLFLLAGKIPDDLRSQVSDPAKAAEAFVNFRRAITN</sequence>
<feature type="domain" description="HTH cro/C1-type" evidence="1">
    <location>
        <begin position="62"/>
        <end position="124"/>
    </location>
</feature>
<reference evidence="3" key="1">
    <citation type="journal article" date="2019" name="Int. J. Syst. Evol. Microbiol.">
        <title>The Global Catalogue of Microorganisms (GCM) 10K type strain sequencing project: providing services to taxonomists for standard genome sequencing and annotation.</title>
        <authorList>
            <consortium name="The Broad Institute Genomics Platform"/>
            <consortium name="The Broad Institute Genome Sequencing Center for Infectious Disease"/>
            <person name="Wu L."/>
            <person name="Ma J."/>
        </authorList>
    </citation>
    <scope>NUCLEOTIDE SEQUENCE [LARGE SCALE GENOMIC DNA]</scope>
    <source>
        <strain evidence="3">KCTC 52607</strain>
    </source>
</reference>
<proteinExistence type="predicted"/>
<dbReference type="InterPro" id="IPR010982">
    <property type="entry name" value="Lambda_DNA-bd_dom_sf"/>
</dbReference>
<dbReference type="Proteomes" id="UP001595456">
    <property type="component" value="Unassembled WGS sequence"/>
</dbReference>
<dbReference type="Gene3D" id="1.10.260.40">
    <property type="entry name" value="lambda repressor-like DNA-binding domains"/>
    <property type="match status" value="1"/>
</dbReference>